<gene>
    <name evidence="1" type="ORF">L798_09086</name>
</gene>
<dbReference type="InParanoid" id="A0A067R3R1"/>
<protein>
    <submittedName>
        <fullName evidence="1">Uncharacterized protein</fullName>
    </submittedName>
</protein>
<dbReference type="EMBL" id="KK852779">
    <property type="protein sequence ID" value="KDR16694.1"/>
    <property type="molecule type" value="Genomic_DNA"/>
</dbReference>
<sequence>MFHYSSQKLDLLPSFDEHERTETLAYSVIGPIMMKGLSATGGKSQHLLSA</sequence>
<name>A0A067R3R1_ZOONE</name>
<accession>A0A067R3R1</accession>
<proteinExistence type="predicted"/>
<evidence type="ECO:0000313" key="1">
    <source>
        <dbReference type="EMBL" id="KDR16694.1"/>
    </source>
</evidence>
<evidence type="ECO:0000313" key="2">
    <source>
        <dbReference type="Proteomes" id="UP000027135"/>
    </source>
</evidence>
<dbReference type="AlphaFoldDB" id="A0A067R3R1"/>
<organism evidence="1 2">
    <name type="scientific">Zootermopsis nevadensis</name>
    <name type="common">Dampwood termite</name>
    <dbReference type="NCBI Taxonomy" id="136037"/>
    <lineage>
        <taxon>Eukaryota</taxon>
        <taxon>Metazoa</taxon>
        <taxon>Ecdysozoa</taxon>
        <taxon>Arthropoda</taxon>
        <taxon>Hexapoda</taxon>
        <taxon>Insecta</taxon>
        <taxon>Pterygota</taxon>
        <taxon>Neoptera</taxon>
        <taxon>Polyneoptera</taxon>
        <taxon>Dictyoptera</taxon>
        <taxon>Blattodea</taxon>
        <taxon>Blattoidea</taxon>
        <taxon>Termitoidae</taxon>
        <taxon>Termopsidae</taxon>
        <taxon>Zootermopsis</taxon>
    </lineage>
</organism>
<keyword evidence="2" id="KW-1185">Reference proteome</keyword>
<reference evidence="1 2" key="1">
    <citation type="journal article" date="2014" name="Nat. Commun.">
        <title>Molecular traces of alternative social organization in a termite genome.</title>
        <authorList>
            <person name="Terrapon N."/>
            <person name="Li C."/>
            <person name="Robertson H.M."/>
            <person name="Ji L."/>
            <person name="Meng X."/>
            <person name="Booth W."/>
            <person name="Chen Z."/>
            <person name="Childers C.P."/>
            <person name="Glastad K.M."/>
            <person name="Gokhale K."/>
            <person name="Gowin J."/>
            <person name="Gronenberg W."/>
            <person name="Hermansen R.A."/>
            <person name="Hu H."/>
            <person name="Hunt B.G."/>
            <person name="Huylmans A.K."/>
            <person name="Khalil S.M."/>
            <person name="Mitchell R.D."/>
            <person name="Munoz-Torres M.C."/>
            <person name="Mustard J.A."/>
            <person name="Pan H."/>
            <person name="Reese J.T."/>
            <person name="Scharf M.E."/>
            <person name="Sun F."/>
            <person name="Vogel H."/>
            <person name="Xiao J."/>
            <person name="Yang W."/>
            <person name="Yang Z."/>
            <person name="Yang Z."/>
            <person name="Zhou J."/>
            <person name="Zhu J."/>
            <person name="Brent C.S."/>
            <person name="Elsik C.G."/>
            <person name="Goodisman M.A."/>
            <person name="Liberles D.A."/>
            <person name="Roe R.M."/>
            <person name="Vargo E.L."/>
            <person name="Vilcinskas A."/>
            <person name="Wang J."/>
            <person name="Bornberg-Bauer E."/>
            <person name="Korb J."/>
            <person name="Zhang G."/>
            <person name="Liebig J."/>
        </authorList>
    </citation>
    <scope>NUCLEOTIDE SEQUENCE [LARGE SCALE GENOMIC DNA]</scope>
    <source>
        <tissue evidence="1">Whole organism</tissue>
    </source>
</reference>
<dbReference type="Proteomes" id="UP000027135">
    <property type="component" value="Unassembled WGS sequence"/>
</dbReference>